<gene>
    <name evidence="1" type="ORF">RHGRI_037357</name>
</gene>
<name>A0AAV6HRX4_9ERIC</name>
<protein>
    <submittedName>
        <fullName evidence="1">Uncharacterized protein</fullName>
    </submittedName>
</protein>
<comment type="caution">
    <text evidence="1">The sequence shown here is derived from an EMBL/GenBank/DDBJ whole genome shotgun (WGS) entry which is preliminary data.</text>
</comment>
<accession>A0AAV6HRX4</accession>
<evidence type="ECO:0000313" key="2">
    <source>
        <dbReference type="Proteomes" id="UP000823749"/>
    </source>
</evidence>
<dbReference type="EMBL" id="JACTNZ010000013">
    <property type="protein sequence ID" value="KAG5516603.1"/>
    <property type="molecule type" value="Genomic_DNA"/>
</dbReference>
<keyword evidence="2" id="KW-1185">Reference proteome</keyword>
<organism evidence="1 2">
    <name type="scientific">Rhododendron griersonianum</name>
    <dbReference type="NCBI Taxonomy" id="479676"/>
    <lineage>
        <taxon>Eukaryota</taxon>
        <taxon>Viridiplantae</taxon>
        <taxon>Streptophyta</taxon>
        <taxon>Embryophyta</taxon>
        <taxon>Tracheophyta</taxon>
        <taxon>Spermatophyta</taxon>
        <taxon>Magnoliopsida</taxon>
        <taxon>eudicotyledons</taxon>
        <taxon>Gunneridae</taxon>
        <taxon>Pentapetalae</taxon>
        <taxon>asterids</taxon>
        <taxon>Ericales</taxon>
        <taxon>Ericaceae</taxon>
        <taxon>Ericoideae</taxon>
        <taxon>Rhodoreae</taxon>
        <taxon>Rhododendron</taxon>
    </lineage>
</organism>
<dbReference type="AlphaFoldDB" id="A0AAV6HRX4"/>
<dbReference type="Proteomes" id="UP000823749">
    <property type="component" value="Chromosome 13"/>
</dbReference>
<proteinExistence type="predicted"/>
<sequence length="135" mass="15049">MAFATPPNPNLTNSTLRPYEMCIMTRYELKTCWPRRVPMLAHGQATCSGCGTRGQYRCCDNCKYDMLGRETLPDAIIARLGSLDDKRTSVLRMPRLLASLVQGSTTWSDLGGVKSSALRNHNGNKVQSLNTLTYF</sequence>
<reference evidence="1 2" key="1">
    <citation type="submission" date="2020-08" db="EMBL/GenBank/DDBJ databases">
        <title>Plant Genome Project.</title>
        <authorList>
            <person name="Zhang R.-G."/>
        </authorList>
    </citation>
    <scope>NUCLEOTIDE SEQUENCE [LARGE SCALE GENOMIC DNA]</scope>
    <source>
        <strain evidence="1">WSP0</strain>
        <tissue evidence="1">Leaf</tissue>
    </source>
</reference>
<evidence type="ECO:0000313" key="1">
    <source>
        <dbReference type="EMBL" id="KAG5516603.1"/>
    </source>
</evidence>